<name>A0AA38RV34_9PEZI</name>
<dbReference type="InterPro" id="IPR006153">
    <property type="entry name" value="Cation/H_exchanger_TM"/>
</dbReference>
<evidence type="ECO:0000256" key="1">
    <source>
        <dbReference type="ARBA" id="ARBA00004141"/>
    </source>
</evidence>
<feature type="transmembrane region" description="Helical" evidence="11">
    <location>
        <begin position="99"/>
        <end position="119"/>
    </location>
</feature>
<feature type="region of interest" description="Disordered" evidence="10">
    <location>
        <begin position="438"/>
        <end position="502"/>
    </location>
</feature>
<feature type="transmembrane region" description="Helical" evidence="11">
    <location>
        <begin position="131"/>
        <end position="149"/>
    </location>
</feature>
<feature type="transmembrane region" description="Helical" evidence="11">
    <location>
        <begin position="15"/>
        <end position="32"/>
    </location>
</feature>
<dbReference type="Gene3D" id="1.20.1530.20">
    <property type="match status" value="3"/>
</dbReference>
<feature type="region of interest" description="Disordered" evidence="10">
    <location>
        <begin position="290"/>
        <end position="329"/>
    </location>
</feature>
<reference evidence="13" key="1">
    <citation type="submission" date="2022-07" db="EMBL/GenBank/DDBJ databases">
        <title>Fungi with potential for degradation of polypropylene.</title>
        <authorList>
            <person name="Gostincar C."/>
        </authorList>
    </citation>
    <scope>NUCLEOTIDE SEQUENCE</scope>
    <source>
        <strain evidence="13">EXF-13308</strain>
    </source>
</reference>
<keyword evidence="3" id="KW-0050">Antiport</keyword>
<dbReference type="GO" id="GO:0015297">
    <property type="term" value="F:antiporter activity"/>
    <property type="evidence" value="ECO:0007669"/>
    <property type="project" value="UniProtKB-KW"/>
</dbReference>
<feature type="transmembrane region" description="Helical" evidence="11">
    <location>
        <begin position="161"/>
        <end position="181"/>
    </location>
</feature>
<organism evidence="13 14">
    <name type="scientific">Pleurostoma richardsiae</name>
    <dbReference type="NCBI Taxonomy" id="41990"/>
    <lineage>
        <taxon>Eukaryota</taxon>
        <taxon>Fungi</taxon>
        <taxon>Dikarya</taxon>
        <taxon>Ascomycota</taxon>
        <taxon>Pezizomycotina</taxon>
        <taxon>Sordariomycetes</taxon>
        <taxon>Sordariomycetidae</taxon>
        <taxon>Calosphaeriales</taxon>
        <taxon>Pleurostomataceae</taxon>
        <taxon>Pleurostoma</taxon>
    </lineage>
</organism>
<feature type="transmembrane region" description="Helical" evidence="11">
    <location>
        <begin position="69"/>
        <end position="87"/>
    </location>
</feature>
<keyword evidence="6" id="KW-0915">Sodium</keyword>
<comment type="caution">
    <text evidence="13">The sequence shown here is derived from an EMBL/GenBank/DDBJ whole genome shotgun (WGS) entry which is preliminary data.</text>
</comment>
<dbReference type="Pfam" id="PF00999">
    <property type="entry name" value="Na_H_Exchanger"/>
    <property type="match status" value="1"/>
</dbReference>
<dbReference type="PANTHER" id="PTHR43562">
    <property type="entry name" value="NAPA-TYPE SODIUM/HYDROGEN ANTIPORTER"/>
    <property type="match status" value="1"/>
</dbReference>
<evidence type="ECO:0000313" key="13">
    <source>
        <dbReference type="EMBL" id="KAJ9157849.1"/>
    </source>
</evidence>
<dbReference type="Proteomes" id="UP001174694">
    <property type="component" value="Unassembled WGS sequence"/>
</dbReference>
<evidence type="ECO:0000256" key="11">
    <source>
        <dbReference type="SAM" id="Phobius"/>
    </source>
</evidence>
<keyword evidence="4 11" id="KW-0812">Transmembrane</keyword>
<feature type="transmembrane region" description="Helical" evidence="11">
    <location>
        <begin position="201"/>
        <end position="225"/>
    </location>
</feature>
<evidence type="ECO:0000256" key="6">
    <source>
        <dbReference type="ARBA" id="ARBA00023053"/>
    </source>
</evidence>
<evidence type="ECO:0000256" key="10">
    <source>
        <dbReference type="SAM" id="MobiDB-lite"/>
    </source>
</evidence>
<accession>A0AA38RV34</accession>
<keyword evidence="2" id="KW-0813">Transport</keyword>
<keyword evidence="5 11" id="KW-1133">Transmembrane helix</keyword>
<gene>
    <name evidence="13" type="ORF">NKR23_g746</name>
</gene>
<dbReference type="AlphaFoldDB" id="A0AA38RV34"/>
<keyword evidence="9" id="KW-0739">Sodium transport</keyword>
<comment type="subcellular location">
    <subcellularLocation>
        <location evidence="1">Membrane</location>
        <topology evidence="1">Multi-pass membrane protein</topology>
    </subcellularLocation>
</comment>
<evidence type="ECO:0000256" key="3">
    <source>
        <dbReference type="ARBA" id="ARBA00022449"/>
    </source>
</evidence>
<keyword evidence="8 11" id="KW-0472">Membrane</keyword>
<evidence type="ECO:0000313" key="14">
    <source>
        <dbReference type="Proteomes" id="UP001174694"/>
    </source>
</evidence>
<feature type="transmembrane region" description="Helical" evidence="11">
    <location>
        <begin position="547"/>
        <end position="570"/>
    </location>
</feature>
<dbReference type="GO" id="GO:0016020">
    <property type="term" value="C:membrane"/>
    <property type="evidence" value="ECO:0007669"/>
    <property type="project" value="UniProtKB-SubCell"/>
</dbReference>
<feature type="domain" description="Cation/H+ exchanger transmembrane" evidence="12">
    <location>
        <begin position="44"/>
        <end position="284"/>
    </location>
</feature>
<dbReference type="GO" id="GO:0006814">
    <property type="term" value="P:sodium ion transport"/>
    <property type="evidence" value="ECO:0007669"/>
    <property type="project" value="UniProtKB-KW"/>
</dbReference>
<evidence type="ECO:0000256" key="9">
    <source>
        <dbReference type="ARBA" id="ARBA00023201"/>
    </source>
</evidence>
<feature type="transmembrane region" description="Helical" evidence="11">
    <location>
        <begin position="353"/>
        <end position="372"/>
    </location>
</feature>
<evidence type="ECO:0000256" key="7">
    <source>
        <dbReference type="ARBA" id="ARBA00023065"/>
    </source>
</evidence>
<evidence type="ECO:0000256" key="4">
    <source>
        <dbReference type="ARBA" id="ARBA00022692"/>
    </source>
</evidence>
<evidence type="ECO:0000259" key="12">
    <source>
        <dbReference type="Pfam" id="PF00999"/>
    </source>
</evidence>
<proteinExistence type="predicted"/>
<sequence>MSTSSDAALAYHEPSIVTILVQSSFLVLLNVLNWALDALLYCGLIGQILIGIAWGTPGGQILSQDAEHVVVQLGYLGLILLVFEGGLSTSFPSLKANIALSVGVAATGISVPIGFSFILSRLAGASSLQCFTAGAALCSTSLGTTFAVIRASGLASTRLGVVLTSAAMLDDVIGLVMVQVISTLGRSGASVSAVTVVRPVLVSVAFAVVAAVACRFVIRPITLALNNWRMARTDAGLSKLLRRRATALVLHTALLVALVTGASYAGTSNLFASYIAGAIISWWDSEVPHCENSTEQDEGTDPNIDGTRVDGATIREPDDETGLSPSSADAIPDGTGCPPVAGVDVFEHYYHPAVNWVLQPFFFASIGFSIPITRMFSGAVIWKGVVYAILMFIGKLLCGLWLVRFPGVMVWLRSSIKHYVLDTGKRPQPPPVIALEPEQTASVAGPSETLRTDTSLPSVSGSMPNAERDDGAGEQNPTQATAAPQDMFPGEDTRNTLPSPPKPLSLYPSAILGLAMVPRGEIGFLISSVAQSNGIFGGEQSPSESEIFLIVTWAIVLCTIVGPLCVGLLVRRVRMLETKAISRVVKGGDVPSRDVLGVWGVHPSQPLLEKS</sequence>
<feature type="transmembrane region" description="Helical" evidence="11">
    <location>
        <begin position="245"/>
        <end position="265"/>
    </location>
</feature>
<evidence type="ECO:0000256" key="5">
    <source>
        <dbReference type="ARBA" id="ARBA00022989"/>
    </source>
</evidence>
<feature type="transmembrane region" description="Helical" evidence="11">
    <location>
        <begin position="39"/>
        <end position="57"/>
    </location>
</feature>
<protein>
    <submittedName>
        <fullName evidence="13">Cation/H+ exchanger</fullName>
    </submittedName>
</protein>
<dbReference type="EMBL" id="JANBVO010000001">
    <property type="protein sequence ID" value="KAJ9157849.1"/>
    <property type="molecule type" value="Genomic_DNA"/>
</dbReference>
<evidence type="ECO:0000256" key="2">
    <source>
        <dbReference type="ARBA" id="ARBA00022448"/>
    </source>
</evidence>
<dbReference type="InterPro" id="IPR038770">
    <property type="entry name" value="Na+/solute_symporter_sf"/>
</dbReference>
<feature type="compositionally biased region" description="Polar residues" evidence="10">
    <location>
        <begin position="452"/>
        <end position="463"/>
    </location>
</feature>
<evidence type="ECO:0000256" key="8">
    <source>
        <dbReference type="ARBA" id="ARBA00023136"/>
    </source>
</evidence>
<keyword evidence="14" id="KW-1185">Reference proteome</keyword>
<dbReference type="GO" id="GO:1902600">
    <property type="term" value="P:proton transmembrane transport"/>
    <property type="evidence" value="ECO:0007669"/>
    <property type="project" value="InterPro"/>
</dbReference>
<feature type="transmembrane region" description="Helical" evidence="11">
    <location>
        <begin position="384"/>
        <end position="403"/>
    </location>
</feature>
<dbReference type="PANTHER" id="PTHR43562:SF3">
    <property type="entry name" value="SODIUM ION_PROTON EXCHANGER (EUROFUNG)"/>
    <property type="match status" value="1"/>
</dbReference>
<keyword evidence="7" id="KW-0406">Ion transport</keyword>